<feature type="transmembrane region" description="Helical" evidence="2">
    <location>
        <begin position="78"/>
        <end position="96"/>
    </location>
</feature>
<accession>A0A1G7U7P5</accession>
<feature type="compositionally biased region" description="Basic and acidic residues" evidence="1">
    <location>
        <begin position="104"/>
        <end position="119"/>
    </location>
</feature>
<dbReference type="AlphaFoldDB" id="A0A1G7U7P5"/>
<feature type="region of interest" description="Disordered" evidence="1">
    <location>
        <begin position="104"/>
        <end position="134"/>
    </location>
</feature>
<sequence>MTEAPKHGSDKGKPSLSEQVGAKAARKLKARRHRSQGVWFGLGMMGLIGWSVVVPTLAGAMIGVWLDKRHPGPPSWTLTLLLVGLVIGCWNAWHWVSKEDRAIHDAQRNGDEDEPRPQTEAKPPPGNSEEQRRD</sequence>
<reference evidence="3 4" key="1">
    <citation type="submission" date="2016-10" db="EMBL/GenBank/DDBJ databases">
        <authorList>
            <person name="de Groot N.N."/>
        </authorList>
    </citation>
    <scope>NUCLEOTIDE SEQUENCE [LARGE SCALE GENOMIC DNA]</scope>
    <source>
        <strain evidence="3 4">BH539</strain>
    </source>
</reference>
<dbReference type="EMBL" id="FNCI01000013">
    <property type="protein sequence ID" value="SDG43612.1"/>
    <property type="molecule type" value="Genomic_DNA"/>
</dbReference>
<keyword evidence="2" id="KW-0472">Membrane</keyword>
<keyword evidence="4" id="KW-1185">Reference proteome</keyword>
<dbReference type="InterPro" id="IPR011744">
    <property type="entry name" value="ATPase_gene1"/>
</dbReference>
<name>A0A1G7U7P5_9GAMM</name>
<feature type="transmembrane region" description="Helical" evidence="2">
    <location>
        <begin position="37"/>
        <end position="66"/>
    </location>
</feature>
<evidence type="ECO:0000256" key="1">
    <source>
        <dbReference type="SAM" id="MobiDB-lite"/>
    </source>
</evidence>
<dbReference type="RefSeq" id="WP_092527744.1">
    <property type="nucleotide sequence ID" value="NZ_FNCI01000013.1"/>
</dbReference>
<evidence type="ECO:0000256" key="2">
    <source>
        <dbReference type="SAM" id="Phobius"/>
    </source>
</evidence>
<feature type="region of interest" description="Disordered" evidence="1">
    <location>
        <begin position="1"/>
        <end position="29"/>
    </location>
</feature>
<feature type="compositionally biased region" description="Basic and acidic residues" evidence="1">
    <location>
        <begin position="1"/>
        <end position="13"/>
    </location>
</feature>
<evidence type="ECO:0000313" key="4">
    <source>
        <dbReference type="Proteomes" id="UP000198641"/>
    </source>
</evidence>
<dbReference type="OrthoDB" id="466056at2"/>
<organism evidence="3 4">
    <name type="scientific">Onishia taeanensis</name>
    <dbReference type="NCBI Taxonomy" id="284577"/>
    <lineage>
        <taxon>Bacteria</taxon>
        <taxon>Pseudomonadati</taxon>
        <taxon>Pseudomonadota</taxon>
        <taxon>Gammaproteobacteria</taxon>
        <taxon>Oceanospirillales</taxon>
        <taxon>Halomonadaceae</taxon>
        <taxon>Onishia</taxon>
    </lineage>
</organism>
<dbReference type="Pfam" id="PF09527">
    <property type="entry name" value="ATPase_gene1"/>
    <property type="match status" value="1"/>
</dbReference>
<protein>
    <submittedName>
        <fullName evidence="3">ATP synthase protein I</fullName>
    </submittedName>
</protein>
<keyword evidence="2" id="KW-0812">Transmembrane</keyword>
<gene>
    <name evidence="3" type="ORF">SAMN05216571_11364</name>
</gene>
<keyword evidence="2" id="KW-1133">Transmembrane helix</keyword>
<dbReference type="InterPro" id="IPR032820">
    <property type="entry name" value="ATPase_put"/>
</dbReference>
<evidence type="ECO:0000313" key="3">
    <source>
        <dbReference type="EMBL" id="SDG43612.1"/>
    </source>
</evidence>
<dbReference type="NCBIfam" id="TIGR02230">
    <property type="entry name" value="ATPase_gene1"/>
    <property type="match status" value="1"/>
</dbReference>
<dbReference type="STRING" id="284577.SAMN05216571_11364"/>
<dbReference type="Proteomes" id="UP000198641">
    <property type="component" value="Unassembled WGS sequence"/>
</dbReference>
<proteinExistence type="predicted"/>